<organism evidence="3 4">
    <name type="scientific">Pseudolycoriella hygida</name>
    <dbReference type="NCBI Taxonomy" id="35572"/>
    <lineage>
        <taxon>Eukaryota</taxon>
        <taxon>Metazoa</taxon>
        <taxon>Ecdysozoa</taxon>
        <taxon>Arthropoda</taxon>
        <taxon>Hexapoda</taxon>
        <taxon>Insecta</taxon>
        <taxon>Pterygota</taxon>
        <taxon>Neoptera</taxon>
        <taxon>Endopterygota</taxon>
        <taxon>Diptera</taxon>
        <taxon>Nematocera</taxon>
        <taxon>Sciaroidea</taxon>
        <taxon>Sciaridae</taxon>
        <taxon>Pseudolycoriella</taxon>
    </lineage>
</organism>
<evidence type="ECO:0000313" key="3">
    <source>
        <dbReference type="EMBL" id="KAJ6646276.1"/>
    </source>
</evidence>
<dbReference type="AlphaFoldDB" id="A0A9Q0NB39"/>
<comment type="caution">
    <text evidence="3">The sequence shown here is derived from an EMBL/GenBank/DDBJ whole genome shotgun (WGS) entry which is preliminary data.</text>
</comment>
<dbReference type="EMBL" id="WJQU01000001">
    <property type="protein sequence ID" value="KAJ6646276.1"/>
    <property type="molecule type" value="Genomic_DNA"/>
</dbReference>
<keyword evidence="1" id="KW-0175">Coiled coil</keyword>
<dbReference type="Proteomes" id="UP001151699">
    <property type="component" value="Chromosome A"/>
</dbReference>
<reference evidence="3" key="1">
    <citation type="submission" date="2022-07" db="EMBL/GenBank/DDBJ databases">
        <authorList>
            <person name="Trinca V."/>
            <person name="Uliana J.V.C."/>
            <person name="Torres T.T."/>
            <person name="Ward R.J."/>
            <person name="Monesi N."/>
        </authorList>
    </citation>
    <scope>NUCLEOTIDE SEQUENCE</scope>
    <source>
        <strain evidence="3">HSMRA1968</strain>
        <tissue evidence="3">Whole embryos</tissue>
    </source>
</reference>
<name>A0A9Q0NB39_9DIPT</name>
<evidence type="ECO:0000256" key="2">
    <source>
        <dbReference type="SAM" id="MobiDB-lite"/>
    </source>
</evidence>
<keyword evidence="4" id="KW-1185">Reference proteome</keyword>
<protein>
    <submittedName>
        <fullName evidence="3">Uncharacterized protein</fullName>
    </submittedName>
</protein>
<sequence length="223" mass="25589">MDSIACDQCKISFIGSDVVLAGTCGHVIHESCLQTPISSSRNYCHSSGMRRIYLPFQHEVTEAERLVKQRKIFQRELKEADEDLSLLRKDEFVTADLHTKMINKNRAMKMRKIEKEVEVRTLNAEKANLLKKVADLEKVLSAQKVLTESARDVEKMITQKMPADSLAAATVILKRETERLEGEKRKIRSDTRQQQKENQVLASKYRNCKEKLEVAIARNKNSK</sequence>
<evidence type="ECO:0000313" key="4">
    <source>
        <dbReference type="Proteomes" id="UP001151699"/>
    </source>
</evidence>
<dbReference type="OrthoDB" id="7785958at2759"/>
<evidence type="ECO:0000256" key="1">
    <source>
        <dbReference type="SAM" id="Coils"/>
    </source>
</evidence>
<gene>
    <name evidence="3" type="ORF">Bhyg_01487</name>
</gene>
<feature type="coiled-coil region" evidence="1">
    <location>
        <begin position="63"/>
        <end position="139"/>
    </location>
</feature>
<feature type="compositionally biased region" description="Basic and acidic residues" evidence="2">
    <location>
        <begin position="181"/>
        <end position="195"/>
    </location>
</feature>
<accession>A0A9Q0NB39</accession>
<proteinExistence type="predicted"/>
<dbReference type="SUPFAM" id="SSF57850">
    <property type="entry name" value="RING/U-box"/>
    <property type="match status" value="1"/>
</dbReference>
<feature type="region of interest" description="Disordered" evidence="2">
    <location>
        <begin position="181"/>
        <end position="202"/>
    </location>
</feature>